<evidence type="ECO:0000256" key="8">
    <source>
        <dbReference type="RuleBase" id="RU000416"/>
    </source>
</evidence>
<dbReference type="PANTHER" id="PTHR10629:SF52">
    <property type="entry name" value="DNA (CYTOSINE-5)-METHYLTRANSFERASE 1"/>
    <property type="match status" value="1"/>
</dbReference>
<accession>A0ABU5Z8A6</accession>
<comment type="catalytic activity">
    <reaction evidence="6">
        <text>a 2'-deoxycytidine in DNA + S-adenosyl-L-methionine = a 5-methyl-2'-deoxycytidine in DNA + S-adenosyl-L-homocysteine + H(+)</text>
        <dbReference type="Rhea" id="RHEA:13681"/>
        <dbReference type="Rhea" id="RHEA-COMP:11369"/>
        <dbReference type="Rhea" id="RHEA-COMP:11370"/>
        <dbReference type="ChEBI" id="CHEBI:15378"/>
        <dbReference type="ChEBI" id="CHEBI:57856"/>
        <dbReference type="ChEBI" id="CHEBI:59789"/>
        <dbReference type="ChEBI" id="CHEBI:85452"/>
        <dbReference type="ChEBI" id="CHEBI:85454"/>
        <dbReference type="EC" id="2.1.1.37"/>
    </reaction>
</comment>
<evidence type="ECO:0000256" key="3">
    <source>
        <dbReference type="ARBA" id="ARBA00022679"/>
    </source>
</evidence>
<protein>
    <recommendedName>
        <fullName evidence="1">DNA (cytosine-5-)-methyltransferase</fullName>
        <ecNumber evidence="1">2.1.1.37</ecNumber>
    </recommendedName>
</protein>
<evidence type="ECO:0000313" key="10">
    <source>
        <dbReference type="Proteomes" id="UP001311730"/>
    </source>
</evidence>
<dbReference type="NCBIfam" id="TIGR00675">
    <property type="entry name" value="dcm"/>
    <property type="match status" value="1"/>
</dbReference>
<comment type="similarity">
    <text evidence="7 8">Belongs to the class I-like SAM-binding methyltransferase superfamily. C5-methyltransferase family.</text>
</comment>
<keyword evidence="5" id="KW-0680">Restriction system</keyword>
<dbReference type="GO" id="GO:0003886">
    <property type="term" value="F:DNA (cytosine-5-)-methyltransferase activity"/>
    <property type="evidence" value="ECO:0007669"/>
    <property type="project" value="UniProtKB-EC"/>
</dbReference>
<organism evidence="9 10">
    <name type="scientific">Capnocytophaga gingivalis</name>
    <dbReference type="NCBI Taxonomy" id="1017"/>
    <lineage>
        <taxon>Bacteria</taxon>
        <taxon>Pseudomonadati</taxon>
        <taxon>Bacteroidota</taxon>
        <taxon>Flavobacteriia</taxon>
        <taxon>Flavobacteriales</taxon>
        <taxon>Flavobacteriaceae</taxon>
        <taxon>Capnocytophaga</taxon>
    </lineage>
</organism>
<dbReference type="InterPro" id="IPR001525">
    <property type="entry name" value="C5_MeTfrase"/>
</dbReference>
<keyword evidence="3 7" id="KW-0808">Transferase</keyword>
<dbReference type="Pfam" id="PF00145">
    <property type="entry name" value="DNA_methylase"/>
    <property type="match status" value="1"/>
</dbReference>
<dbReference type="InterPro" id="IPR029063">
    <property type="entry name" value="SAM-dependent_MTases_sf"/>
</dbReference>
<evidence type="ECO:0000256" key="1">
    <source>
        <dbReference type="ARBA" id="ARBA00011975"/>
    </source>
</evidence>
<dbReference type="GO" id="GO:0032259">
    <property type="term" value="P:methylation"/>
    <property type="evidence" value="ECO:0007669"/>
    <property type="project" value="UniProtKB-KW"/>
</dbReference>
<keyword evidence="4 7" id="KW-0949">S-adenosyl-L-methionine</keyword>
<feature type="active site" evidence="7">
    <location>
        <position position="90"/>
    </location>
</feature>
<keyword evidence="10" id="KW-1185">Reference proteome</keyword>
<dbReference type="Proteomes" id="UP001311730">
    <property type="component" value="Unassembled WGS sequence"/>
</dbReference>
<evidence type="ECO:0000256" key="2">
    <source>
        <dbReference type="ARBA" id="ARBA00022603"/>
    </source>
</evidence>
<dbReference type="PROSITE" id="PS51679">
    <property type="entry name" value="SAM_MT_C5"/>
    <property type="match status" value="1"/>
</dbReference>
<dbReference type="Gene3D" id="3.40.50.150">
    <property type="entry name" value="Vaccinia Virus protein VP39"/>
    <property type="match status" value="1"/>
</dbReference>
<comment type="caution">
    <text evidence="9">The sequence shown here is derived from an EMBL/GenBank/DDBJ whole genome shotgun (WGS) entry which is preliminary data.</text>
</comment>
<dbReference type="Gene3D" id="3.90.120.10">
    <property type="entry name" value="DNA Methylase, subunit A, domain 2"/>
    <property type="match status" value="1"/>
</dbReference>
<reference evidence="9 10" key="1">
    <citation type="submission" date="2023-12" db="EMBL/GenBank/DDBJ databases">
        <title>Genomic sequences of Capnocytophaga and Parvimonas strains.</title>
        <authorList>
            <person name="Watt R.M."/>
            <person name="Wang M."/>
            <person name="Yang T."/>
            <person name="Tong W.M."/>
        </authorList>
    </citation>
    <scope>NUCLEOTIDE SEQUENCE [LARGE SCALE GENOMIC DNA]</scope>
    <source>
        <strain evidence="9 10">CCUG 13096</strain>
    </source>
</reference>
<dbReference type="PANTHER" id="PTHR10629">
    <property type="entry name" value="CYTOSINE-SPECIFIC METHYLTRANSFERASE"/>
    <property type="match status" value="1"/>
</dbReference>
<keyword evidence="2 7" id="KW-0489">Methyltransferase</keyword>
<gene>
    <name evidence="9" type="ORF">VJJ08_06375</name>
</gene>
<evidence type="ECO:0000256" key="5">
    <source>
        <dbReference type="ARBA" id="ARBA00022747"/>
    </source>
</evidence>
<evidence type="ECO:0000256" key="6">
    <source>
        <dbReference type="ARBA" id="ARBA00047422"/>
    </source>
</evidence>
<dbReference type="RefSeq" id="WP_323983220.1">
    <property type="nucleotide sequence ID" value="NZ_JAYKBW010000006.1"/>
</dbReference>
<dbReference type="EMBL" id="JAYKBW010000006">
    <property type="protein sequence ID" value="MEB3074923.1"/>
    <property type="molecule type" value="Genomic_DNA"/>
</dbReference>
<name>A0ABU5Z8A6_9FLAO</name>
<evidence type="ECO:0000313" key="9">
    <source>
        <dbReference type="EMBL" id="MEB3074923.1"/>
    </source>
</evidence>
<evidence type="ECO:0000256" key="7">
    <source>
        <dbReference type="PROSITE-ProRule" id="PRU01016"/>
    </source>
</evidence>
<dbReference type="InterPro" id="IPR050390">
    <property type="entry name" value="C5-Methyltransferase"/>
</dbReference>
<dbReference type="PRINTS" id="PR00105">
    <property type="entry name" value="C5METTRFRASE"/>
</dbReference>
<dbReference type="SUPFAM" id="SSF53335">
    <property type="entry name" value="S-adenosyl-L-methionine-dependent methyltransferases"/>
    <property type="match status" value="1"/>
</dbReference>
<evidence type="ECO:0000256" key="4">
    <source>
        <dbReference type="ARBA" id="ARBA00022691"/>
    </source>
</evidence>
<sequence>MFNYIDLFAGCGGLSLGLNRSGWKGMFAIEKSPHAFQTLEYNLCQRISHFDWPEWLPKQNHDINDVINNYFEELKNLRGKVTLVAGGPPCQGFSIAGQRNENDTRNKLIDSYVKFISLVKPDLLFFENVKGFTMEFKDNKAKGNRYSQIVTEKLKKEGYNVYGKLINFGDYGIPQKRTRFILIGIRKDLKNSSEEKAKSFFELIENKKFSFLETKNISISPTIEEAISDLLSDNNKQIETPDRKGFKSSNYKKINSNYQKLMRQDIGKEETPNSHSFAKHSDQIIDRFSYIQSVSSNCKNISQELKKELGISKQVLVPLQAKEQAPTITSHPDDLIHYKEPRILTVREYARLQSFPDDFIFKGKYTTGGKLRKIEVPRYTQIGNAIPPLFGEQAGLILKELI</sequence>
<dbReference type="EC" id="2.1.1.37" evidence="1"/>
<proteinExistence type="inferred from homology"/>